<sequence length="152" mass="16912">MDMAQDGMSKKVSSLLEKKDAAIEDLTSIRKEAEGTNSAKDKRETLISGEPREYMSQKRTRLASKVKAALKKAGKKDKRETLISGEPREYMSQKRTRLASKVKAALKKAGKILRKAKPRKKRPTMYAIIASTLKFHKAEDMDPADAGSASRS</sequence>
<name>A0A921UGA8_SORBI</name>
<feature type="compositionally biased region" description="Basic and acidic residues" evidence="1">
    <location>
        <begin position="77"/>
        <end position="92"/>
    </location>
</feature>
<evidence type="ECO:0000313" key="3">
    <source>
        <dbReference type="Proteomes" id="UP000807115"/>
    </source>
</evidence>
<feature type="region of interest" description="Disordered" evidence="1">
    <location>
        <begin position="31"/>
        <end position="97"/>
    </location>
</feature>
<reference evidence="2" key="1">
    <citation type="journal article" date="2019" name="BMC Genomics">
        <title>A new reference genome for Sorghum bicolor reveals high levels of sequence similarity between sweet and grain genotypes: implications for the genetics of sugar metabolism.</title>
        <authorList>
            <person name="Cooper E.A."/>
            <person name="Brenton Z.W."/>
            <person name="Flinn B.S."/>
            <person name="Jenkins J."/>
            <person name="Shu S."/>
            <person name="Flowers D."/>
            <person name="Luo F."/>
            <person name="Wang Y."/>
            <person name="Xia P."/>
            <person name="Barry K."/>
            <person name="Daum C."/>
            <person name="Lipzen A."/>
            <person name="Yoshinaga Y."/>
            <person name="Schmutz J."/>
            <person name="Saski C."/>
            <person name="Vermerris W."/>
            <person name="Kresovich S."/>
        </authorList>
    </citation>
    <scope>NUCLEOTIDE SEQUENCE</scope>
</reference>
<feature type="compositionally biased region" description="Basic residues" evidence="1">
    <location>
        <begin position="58"/>
        <end position="76"/>
    </location>
</feature>
<dbReference type="EMBL" id="CM027684">
    <property type="protein sequence ID" value="KAG0530514.1"/>
    <property type="molecule type" value="Genomic_DNA"/>
</dbReference>
<organism evidence="2 3">
    <name type="scientific">Sorghum bicolor</name>
    <name type="common">Sorghum</name>
    <name type="synonym">Sorghum vulgare</name>
    <dbReference type="NCBI Taxonomy" id="4558"/>
    <lineage>
        <taxon>Eukaryota</taxon>
        <taxon>Viridiplantae</taxon>
        <taxon>Streptophyta</taxon>
        <taxon>Embryophyta</taxon>
        <taxon>Tracheophyta</taxon>
        <taxon>Spermatophyta</taxon>
        <taxon>Magnoliopsida</taxon>
        <taxon>Liliopsida</taxon>
        <taxon>Poales</taxon>
        <taxon>Poaceae</taxon>
        <taxon>PACMAD clade</taxon>
        <taxon>Panicoideae</taxon>
        <taxon>Andropogonodae</taxon>
        <taxon>Andropogoneae</taxon>
        <taxon>Sorghinae</taxon>
        <taxon>Sorghum</taxon>
    </lineage>
</organism>
<protein>
    <submittedName>
        <fullName evidence="2">Uncharacterized protein</fullName>
    </submittedName>
</protein>
<accession>A0A921UGA8</accession>
<evidence type="ECO:0000256" key="1">
    <source>
        <dbReference type="SAM" id="MobiDB-lite"/>
    </source>
</evidence>
<proteinExistence type="predicted"/>
<gene>
    <name evidence="2" type="ORF">BDA96_05G193200</name>
</gene>
<feature type="compositionally biased region" description="Basic and acidic residues" evidence="1">
    <location>
        <begin position="31"/>
        <end position="56"/>
    </location>
</feature>
<dbReference type="Proteomes" id="UP000807115">
    <property type="component" value="Chromosome 5"/>
</dbReference>
<comment type="caution">
    <text evidence="2">The sequence shown here is derived from an EMBL/GenBank/DDBJ whole genome shotgun (WGS) entry which is preliminary data.</text>
</comment>
<dbReference type="AlphaFoldDB" id="A0A921UGA8"/>
<evidence type="ECO:0000313" key="2">
    <source>
        <dbReference type="EMBL" id="KAG0530514.1"/>
    </source>
</evidence>
<reference evidence="2" key="2">
    <citation type="submission" date="2020-10" db="EMBL/GenBank/DDBJ databases">
        <authorList>
            <person name="Cooper E.A."/>
            <person name="Brenton Z.W."/>
            <person name="Flinn B.S."/>
            <person name="Jenkins J."/>
            <person name="Shu S."/>
            <person name="Flowers D."/>
            <person name="Luo F."/>
            <person name="Wang Y."/>
            <person name="Xia P."/>
            <person name="Barry K."/>
            <person name="Daum C."/>
            <person name="Lipzen A."/>
            <person name="Yoshinaga Y."/>
            <person name="Schmutz J."/>
            <person name="Saski C."/>
            <person name="Vermerris W."/>
            <person name="Kresovich S."/>
        </authorList>
    </citation>
    <scope>NUCLEOTIDE SEQUENCE</scope>
</reference>